<reference evidence="4 5" key="1">
    <citation type="submission" date="2018-05" db="EMBL/GenBank/DDBJ databases">
        <title>Genomic Encyclopedia of Type Strains, Phase IV (KMG-IV): sequencing the most valuable type-strain genomes for metagenomic binning, comparative biology and taxonomic classification.</title>
        <authorList>
            <person name="Goeker M."/>
        </authorList>
    </citation>
    <scope>NUCLEOTIDE SEQUENCE [LARGE SCALE GENOMIC DNA]</scope>
    <source>
        <strain evidence="4 5">DSM 25350</strain>
    </source>
</reference>
<evidence type="ECO:0000313" key="5">
    <source>
        <dbReference type="Proteomes" id="UP000245790"/>
    </source>
</evidence>
<sequence length="405" mass="43885">MNHSIKIMTTACVTGLLSFSAPLTFAKNSNAQAPTKQASEAQPTNDNHSILPLEQKTVSFTQTLYPDDPIELGVPGATVSSKSYYKQITGAALKQGVTLNTHGDKAVVRVTPVKTAAQNKTVQSSPLTVLQPDDLELTNGQGQFNVNKSGMAIKTTSQQLNQAHPSLFKNTSAFVIDKAMGKGSFQLKTNKAVSDDSEFLIHVFDKHSPVALSLSSQKNSLDASDTLSVAASLSNKKALAVNVSKAELIAPDGRRFNMSVSNSKQGTVAQMPINFDVQRQPGELWKVVFHTEQKDNSNIIRTAELALDIHEKTAAINQVQQHKGSTKVTVNVEKPGRYEVRAWLFSAGKQSLPQRVEYQAMWLEKGSHTFSLGNASTAKSGQSSVVKQVQLMDQSRLAVLDIIQP</sequence>
<dbReference type="Pfam" id="PF16024">
    <property type="entry name" value="DUF4785_1st"/>
    <property type="match status" value="1"/>
</dbReference>
<dbReference type="Gene3D" id="2.60.120.1370">
    <property type="match status" value="1"/>
</dbReference>
<keyword evidence="5" id="KW-1185">Reference proteome</keyword>
<dbReference type="Gene3D" id="2.60.40.3870">
    <property type="entry name" value="Uncharacterised protein PF16024, DUF4785"/>
    <property type="match status" value="1"/>
</dbReference>
<feature type="chain" id="PRO_5016444809" evidence="1">
    <location>
        <begin position="27"/>
        <end position="405"/>
    </location>
</feature>
<feature type="domain" description="DUF4785" evidence="2">
    <location>
        <begin position="53"/>
        <end position="205"/>
    </location>
</feature>
<dbReference type="AlphaFoldDB" id="A0A316GGN7"/>
<accession>A0A316GGN7</accession>
<gene>
    <name evidence="4" type="ORF">C8D97_102277</name>
</gene>
<proteinExistence type="predicted"/>
<dbReference type="RefSeq" id="WP_109761962.1">
    <property type="nucleotide sequence ID" value="NZ_QGGU01000002.1"/>
</dbReference>
<dbReference type="InterPro" id="IPR031979">
    <property type="entry name" value="DUF4785_N"/>
</dbReference>
<dbReference type="EMBL" id="QGGU01000002">
    <property type="protein sequence ID" value="PWK53887.1"/>
    <property type="molecule type" value="Genomic_DNA"/>
</dbReference>
<dbReference type="Pfam" id="PF20943">
    <property type="entry name" value="DUF4785_3rd"/>
    <property type="match status" value="1"/>
</dbReference>
<keyword evidence="1" id="KW-0732">Signal</keyword>
<evidence type="ECO:0000256" key="1">
    <source>
        <dbReference type="SAM" id="SignalP"/>
    </source>
</evidence>
<evidence type="ECO:0000259" key="2">
    <source>
        <dbReference type="Pfam" id="PF16024"/>
    </source>
</evidence>
<dbReference type="InterPro" id="IPR048295">
    <property type="entry name" value="DUF4785_C"/>
</dbReference>
<feature type="domain" description="DUF4785" evidence="3">
    <location>
        <begin position="315"/>
        <end position="401"/>
    </location>
</feature>
<comment type="caution">
    <text evidence="4">The sequence shown here is derived from an EMBL/GenBank/DDBJ whole genome shotgun (WGS) entry which is preliminary data.</text>
</comment>
<dbReference type="Proteomes" id="UP000245790">
    <property type="component" value="Unassembled WGS sequence"/>
</dbReference>
<name>A0A316GGN7_9GAMM</name>
<dbReference type="OrthoDB" id="6284234at2"/>
<protein>
    <submittedName>
        <fullName evidence="4">Uncharacterized protein DUF4785</fullName>
    </submittedName>
</protein>
<evidence type="ECO:0000259" key="3">
    <source>
        <dbReference type="Pfam" id="PF20943"/>
    </source>
</evidence>
<organism evidence="4 5">
    <name type="scientific">Pleionea mediterranea</name>
    <dbReference type="NCBI Taxonomy" id="523701"/>
    <lineage>
        <taxon>Bacteria</taxon>
        <taxon>Pseudomonadati</taxon>
        <taxon>Pseudomonadota</taxon>
        <taxon>Gammaproteobacteria</taxon>
        <taxon>Oceanospirillales</taxon>
        <taxon>Pleioneaceae</taxon>
        <taxon>Pleionea</taxon>
    </lineage>
</organism>
<evidence type="ECO:0000313" key="4">
    <source>
        <dbReference type="EMBL" id="PWK53887.1"/>
    </source>
</evidence>
<feature type="signal peptide" evidence="1">
    <location>
        <begin position="1"/>
        <end position="26"/>
    </location>
</feature>